<evidence type="ECO:0000256" key="1">
    <source>
        <dbReference type="ARBA" id="ARBA00010641"/>
    </source>
</evidence>
<feature type="domain" description="HTH luxR-type" evidence="5">
    <location>
        <begin position="112"/>
        <end position="171"/>
    </location>
</feature>
<dbReference type="PRINTS" id="PR00038">
    <property type="entry name" value="HTHLUXR"/>
</dbReference>
<dbReference type="Gene3D" id="1.10.10.10">
    <property type="entry name" value="Winged helix-like DNA-binding domain superfamily/Winged helix DNA-binding domain"/>
    <property type="match status" value="1"/>
</dbReference>
<evidence type="ECO:0000259" key="5">
    <source>
        <dbReference type="SMART" id="SM00421"/>
    </source>
</evidence>
<keyword evidence="2" id="KW-0805">Transcription regulation</keyword>
<dbReference type="SUPFAM" id="SSF88946">
    <property type="entry name" value="Sigma2 domain of RNA polymerase sigma factors"/>
    <property type="match status" value="1"/>
</dbReference>
<dbReference type="GO" id="GO:0003677">
    <property type="term" value="F:DNA binding"/>
    <property type="evidence" value="ECO:0007669"/>
    <property type="project" value="InterPro"/>
</dbReference>
<accession>A0A917IX15</accession>
<dbReference type="EMBL" id="BMIB01000002">
    <property type="protein sequence ID" value="GGH64166.1"/>
    <property type="molecule type" value="Genomic_DNA"/>
</dbReference>
<dbReference type="InterPro" id="IPR000792">
    <property type="entry name" value="Tscrpt_reg_LuxR_C"/>
</dbReference>
<sequence>MLLQNSNHDAFREIYRRYWDKLFYLAAKKLKSPEEAECLVQDVFVDIWQRRQQLNVREALDGYLVVAVKYRIINVMAKRDRARTWQQHTSNTSAPAEWLKYHELKDWLDKTVARLPEKCRIVYQLKSAGYSQKEIARQMQVSEKTVETHISRALKVLRTGFNHLLFMLLFICRF</sequence>
<dbReference type="PANTHER" id="PTHR43133">
    <property type="entry name" value="RNA POLYMERASE ECF-TYPE SIGMA FACTO"/>
    <property type="match status" value="1"/>
</dbReference>
<dbReference type="InterPro" id="IPR013249">
    <property type="entry name" value="RNA_pol_sigma70_r4_t2"/>
</dbReference>
<dbReference type="GO" id="GO:0006352">
    <property type="term" value="P:DNA-templated transcription initiation"/>
    <property type="evidence" value="ECO:0007669"/>
    <property type="project" value="InterPro"/>
</dbReference>
<keyword evidence="4" id="KW-0804">Transcription</keyword>
<name>A0A917IX15_9BACT</name>
<dbReference type="PANTHER" id="PTHR43133:SF46">
    <property type="entry name" value="RNA POLYMERASE SIGMA-70 FACTOR ECF SUBFAMILY"/>
    <property type="match status" value="1"/>
</dbReference>
<evidence type="ECO:0000256" key="4">
    <source>
        <dbReference type="ARBA" id="ARBA00023163"/>
    </source>
</evidence>
<keyword evidence="3" id="KW-0731">Sigma factor</keyword>
<comment type="similarity">
    <text evidence="1">Belongs to the sigma-70 factor family. ECF subfamily.</text>
</comment>
<dbReference type="InterPro" id="IPR013324">
    <property type="entry name" value="RNA_pol_sigma_r3/r4-like"/>
</dbReference>
<organism evidence="6 7">
    <name type="scientific">Filimonas zeae</name>
    <dbReference type="NCBI Taxonomy" id="1737353"/>
    <lineage>
        <taxon>Bacteria</taxon>
        <taxon>Pseudomonadati</taxon>
        <taxon>Bacteroidota</taxon>
        <taxon>Chitinophagia</taxon>
        <taxon>Chitinophagales</taxon>
        <taxon>Chitinophagaceae</taxon>
        <taxon>Filimonas</taxon>
    </lineage>
</organism>
<dbReference type="NCBIfam" id="TIGR02937">
    <property type="entry name" value="sigma70-ECF"/>
    <property type="match status" value="1"/>
</dbReference>
<dbReference type="SMART" id="SM00421">
    <property type="entry name" value="HTH_LUXR"/>
    <property type="match status" value="1"/>
</dbReference>
<reference evidence="6" key="1">
    <citation type="journal article" date="2014" name="Int. J. Syst. Evol. Microbiol.">
        <title>Complete genome sequence of Corynebacterium casei LMG S-19264T (=DSM 44701T), isolated from a smear-ripened cheese.</title>
        <authorList>
            <consortium name="US DOE Joint Genome Institute (JGI-PGF)"/>
            <person name="Walter F."/>
            <person name="Albersmeier A."/>
            <person name="Kalinowski J."/>
            <person name="Ruckert C."/>
        </authorList>
    </citation>
    <scope>NUCLEOTIDE SEQUENCE</scope>
    <source>
        <strain evidence="6">CGMCC 1.15290</strain>
    </source>
</reference>
<dbReference type="Pfam" id="PF08281">
    <property type="entry name" value="Sigma70_r4_2"/>
    <property type="match status" value="1"/>
</dbReference>
<dbReference type="Gene3D" id="1.10.1740.10">
    <property type="match status" value="1"/>
</dbReference>
<dbReference type="InterPro" id="IPR039425">
    <property type="entry name" value="RNA_pol_sigma-70-like"/>
</dbReference>
<comment type="caution">
    <text evidence="6">The sequence shown here is derived from an EMBL/GenBank/DDBJ whole genome shotgun (WGS) entry which is preliminary data.</text>
</comment>
<protein>
    <submittedName>
        <fullName evidence="6">DNA-directed RNA polymerase sigma-70 factor</fullName>
    </submittedName>
</protein>
<dbReference type="InterPro" id="IPR036388">
    <property type="entry name" value="WH-like_DNA-bd_sf"/>
</dbReference>
<evidence type="ECO:0000313" key="6">
    <source>
        <dbReference type="EMBL" id="GGH64166.1"/>
    </source>
</evidence>
<dbReference type="NCBIfam" id="TIGR02985">
    <property type="entry name" value="Sig70_bacteroi1"/>
    <property type="match status" value="1"/>
</dbReference>
<evidence type="ECO:0000256" key="2">
    <source>
        <dbReference type="ARBA" id="ARBA00023015"/>
    </source>
</evidence>
<dbReference type="GO" id="GO:0000428">
    <property type="term" value="C:DNA-directed RNA polymerase complex"/>
    <property type="evidence" value="ECO:0007669"/>
    <property type="project" value="UniProtKB-KW"/>
</dbReference>
<dbReference type="AlphaFoldDB" id="A0A917IX15"/>
<dbReference type="SUPFAM" id="SSF88659">
    <property type="entry name" value="Sigma3 and sigma4 domains of RNA polymerase sigma factors"/>
    <property type="match status" value="1"/>
</dbReference>
<proteinExistence type="inferred from homology"/>
<evidence type="ECO:0000256" key="3">
    <source>
        <dbReference type="ARBA" id="ARBA00023082"/>
    </source>
</evidence>
<gene>
    <name evidence="6" type="ORF">GCM10011379_15900</name>
</gene>
<keyword evidence="6" id="KW-0240">DNA-directed RNA polymerase</keyword>
<dbReference type="InterPro" id="IPR007627">
    <property type="entry name" value="RNA_pol_sigma70_r2"/>
</dbReference>
<dbReference type="GO" id="GO:0016987">
    <property type="term" value="F:sigma factor activity"/>
    <property type="evidence" value="ECO:0007669"/>
    <property type="project" value="UniProtKB-KW"/>
</dbReference>
<keyword evidence="7" id="KW-1185">Reference proteome</keyword>
<dbReference type="InterPro" id="IPR013325">
    <property type="entry name" value="RNA_pol_sigma_r2"/>
</dbReference>
<dbReference type="Pfam" id="PF04542">
    <property type="entry name" value="Sigma70_r2"/>
    <property type="match status" value="1"/>
</dbReference>
<evidence type="ECO:0000313" key="7">
    <source>
        <dbReference type="Proteomes" id="UP000627292"/>
    </source>
</evidence>
<dbReference type="InterPro" id="IPR014327">
    <property type="entry name" value="RNA_pol_sigma70_bacteroid"/>
</dbReference>
<dbReference type="Proteomes" id="UP000627292">
    <property type="component" value="Unassembled WGS sequence"/>
</dbReference>
<dbReference type="InterPro" id="IPR014284">
    <property type="entry name" value="RNA_pol_sigma-70_dom"/>
</dbReference>
<reference evidence="6" key="2">
    <citation type="submission" date="2020-09" db="EMBL/GenBank/DDBJ databases">
        <authorList>
            <person name="Sun Q."/>
            <person name="Zhou Y."/>
        </authorList>
    </citation>
    <scope>NUCLEOTIDE SEQUENCE</scope>
    <source>
        <strain evidence="6">CGMCC 1.15290</strain>
    </source>
</reference>